<feature type="region of interest" description="Disordered" evidence="1">
    <location>
        <begin position="377"/>
        <end position="397"/>
    </location>
</feature>
<feature type="region of interest" description="Disordered" evidence="1">
    <location>
        <begin position="108"/>
        <end position="171"/>
    </location>
</feature>
<dbReference type="InParanoid" id="A0A0G4ELK1"/>
<gene>
    <name evidence="2" type="ORF">Vbra_7764</name>
</gene>
<proteinExistence type="predicted"/>
<evidence type="ECO:0000313" key="3">
    <source>
        <dbReference type="Proteomes" id="UP000041254"/>
    </source>
</evidence>
<protein>
    <submittedName>
        <fullName evidence="2">Uncharacterized protein</fullName>
    </submittedName>
</protein>
<feature type="region of interest" description="Disordered" evidence="1">
    <location>
        <begin position="798"/>
        <end position="820"/>
    </location>
</feature>
<dbReference type="VEuPathDB" id="CryptoDB:Vbra_7764"/>
<evidence type="ECO:0000313" key="2">
    <source>
        <dbReference type="EMBL" id="CEL97889.1"/>
    </source>
</evidence>
<feature type="compositionally biased region" description="Low complexity" evidence="1">
    <location>
        <begin position="134"/>
        <end position="156"/>
    </location>
</feature>
<organism evidence="2 3">
    <name type="scientific">Vitrella brassicaformis (strain CCMP3155)</name>
    <dbReference type="NCBI Taxonomy" id="1169540"/>
    <lineage>
        <taxon>Eukaryota</taxon>
        <taxon>Sar</taxon>
        <taxon>Alveolata</taxon>
        <taxon>Colpodellida</taxon>
        <taxon>Vitrellaceae</taxon>
        <taxon>Vitrella</taxon>
    </lineage>
</organism>
<reference evidence="2 3" key="1">
    <citation type="submission" date="2014-11" db="EMBL/GenBank/DDBJ databases">
        <authorList>
            <person name="Zhu J."/>
            <person name="Qi W."/>
            <person name="Song R."/>
        </authorList>
    </citation>
    <scope>NUCLEOTIDE SEQUENCE [LARGE SCALE GENOMIC DNA]</scope>
</reference>
<sequence length="876" mass="97915">MTSPPRGGIRLDNDHDQTNLSQLSEAAAAAKAAMKLKRQRAEERRKILMGAKTKLRRVKLKLKLMHSFQHLSDLIKPVLDDKLSLSINLSRVALFINKFSFEPTAMAEPAESIPEKPSPSLPPAKGEASGKRLATSPSKQAPAAPSAASADTATEALSKEDRTRQVAKERLKQDAWTVPAAPIRYIAPRARASVSQAEGAKKALAVTMSLNELGLKDDVKTRLKDGTPLEDIIYAAEQIFEYRYFVYPTTAIFIGIAELLPLPSMTLIPVTFACQRVPTKVHSARPSMAARMTDTRPFRVNWPMLFVWKAATRECGMLGRCLMMPQLGHLAAKRVRPSQQVRRACDLISAGGYRVRQIFCGLPIDRWASFNPDAITAPRKQQDKEEGDDGQDKTAEQEKGALPSFPIIWRFLKLDFEKQTADSVWSSLDAYLPSAGEIHRRIKKYSLRGRMFPRVAIPPSLHPGFAQKFGLKPRLKSAGFLLVRNQRAKVRSKTKEAIPPAAAQKTVPPPVQPKAAPPPAPRMAAAGPSTGFGRPDTRASVPTFPAVEPVRLGRLFLYTPWPERSVPTLPQTAETDNEETEDCSSVSDKSVDGYIDAVPFRPVADKSDILQDTEMPEAPIPPSSVHYRLAAAAMEHAASVRKFDQQLRTGADIVMADRRLETLLYPDPRTRSYQQRSHLVRWLHDALHHPQGTVAATCMLLALYHSVDHREQPDTMSLLVGHELKDQPYHRRTRPKPITFDTADCLAGLSEILREVVPEHEMASAFQEAEGSRRLSLLDLDKLTRHWTLTRRRQLQQKAQEERSAQEAAQPWIAQTRGSLSPLSPVSPRLVDFKPPAEVEVRVPGKSWEFEDWFHPVYGYHDKKLRGYDDWLSTPL</sequence>
<name>A0A0G4ELK1_VITBC</name>
<feature type="compositionally biased region" description="Basic and acidic residues" evidence="1">
    <location>
        <begin position="157"/>
        <end position="171"/>
    </location>
</feature>
<feature type="compositionally biased region" description="Pro residues" evidence="1">
    <location>
        <begin position="507"/>
        <end position="521"/>
    </location>
</feature>
<feature type="region of interest" description="Disordered" evidence="1">
    <location>
        <begin position="567"/>
        <end position="588"/>
    </location>
</feature>
<dbReference type="Proteomes" id="UP000041254">
    <property type="component" value="Unassembled WGS sequence"/>
</dbReference>
<feature type="region of interest" description="Disordered" evidence="1">
    <location>
        <begin position="491"/>
        <end position="537"/>
    </location>
</feature>
<dbReference type="EMBL" id="CDMY01000258">
    <property type="protein sequence ID" value="CEL97889.1"/>
    <property type="molecule type" value="Genomic_DNA"/>
</dbReference>
<accession>A0A0G4ELK1</accession>
<dbReference type="AlphaFoldDB" id="A0A0G4ELK1"/>
<feature type="compositionally biased region" description="Basic and acidic residues" evidence="1">
    <location>
        <begin position="380"/>
        <end position="397"/>
    </location>
</feature>
<keyword evidence="3" id="KW-1185">Reference proteome</keyword>
<evidence type="ECO:0000256" key="1">
    <source>
        <dbReference type="SAM" id="MobiDB-lite"/>
    </source>
</evidence>